<dbReference type="Gene3D" id="3.40.50.720">
    <property type="entry name" value="NAD(P)-binding Rossmann-like Domain"/>
    <property type="match status" value="1"/>
</dbReference>
<dbReference type="InterPro" id="IPR001509">
    <property type="entry name" value="Epimerase_deHydtase"/>
</dbReference>
<accession>A0ABS2QJ27</accession>
<evidence type="ECO:0000313" key="3">
    <source>
        <dbReference type="EMBL" id="MBM7693015.1"/>
    </source>
</evidence>
<reference evidence="3 4" key="1">
    <citation type="submission" date="2021-01" db="EMBL/GenBank/DDBJ databases">
        <title>Genomic Encyclopedia of Type Strains, Phase IV (KMG-IV): sequencing the most valuable type-strain genomes for metagenomic binning, comparative biology and taxonomic classification.</title>
        <authorList>
            <person name="Goeker M."/>
        </authorList>
    </citation>
    <scope>NUCLEOTIDE SEQUENCE [LARGE SCALE GENOMIC DNA]</scope>
    <source>
        <strain evidence="3 4">DSM 105482</strain>
    </source>
</reference>
<proteinExistence type="inferred from homology"/>
<dbReference type="EC" id="1.1.1.281" evidence="3"/>
<dbReference type="Gene3D" id="3.90.25.10">
    <property type="entry name" value="UDP-galactose 4-epimerase, domain 1"/>
    <property type="match status" value="1"/>
</dbReference>
<gene>
    <name evidence="3" type="ORF">JOC77_002454</name>
</gene>
<dbReference type="SUPFAM" id="SSF51735">
    <property type="entry name" value="NAD(P)-binding Rossmann-fold domains"/>
    <property type="match status" value="1"/>
</dbReference>
<organism evidence="3 4">
    <name type="scientific">Peribacillus deserti</name>
    <dbReference type="NCBI Taxonomy" id="673318"/>
    <lineage>
        <taxon>Bacteria</taxon>
        <taxon>Bacillati</taxon>
        <taxon>Bacillota</taxon>
        <taxon>Bacilli</taxon>
        <taxon>Bacillales</taxon>
        <taxon>Bacillaceae</taxon>
        <taxon>Peribacillus</taxon>
    </lineage>
</organism>
<name>A0ABS2QJ27_9BACI</name>
<dbReference type="PANTHER" id="PTHR43000">
    <property type="entry name" value="DTDP-D-GLUCOSE 4,6-DEHYDRATASE-RELATED"/>
    <property type="match status" value="1"/>
</dbReference>
<dbReference type="Proteomes" id="UP000823486">
    <property type="component" value="Unassembled WGS sequence"/>
</dbReference>
<sequence length="305" mass="33676">MAERKKVLITGAAGFTGQHACEAFLHADFEVVGLSRTASARTLPFRMEICDLNDERSISELIQKIQPHYVLHLAGKNSVQGSWEDPAEYIRSNVMGTVYLLEAIRSVKPFPRTLVVGSALEYNPLLLDKPKHPYAISKTLQIMTAQTWELLFQMPVMMVRPTNLIGPGPSAGVCSVFGKKIAAMEFGTEPSILHVDDLGAKRDFLDVRDAVSAYMAILIKGQPGNVYNLGSGVLTSIKDLVCIFKRLTPIDFTCISREDSSPSVNQEPGLSLQQMLNLGWKPNYSLQQSAADILDYFRGQQRGAE</sequence>
<feature type="domain" description="NAD-dependent epimerase/dehydratase" evidence="2">
    <location>
        <begin position="7"/>
        <end position="230"/>
    </location>
</feature>
<evidence type="ECO:0000313" key="4">
    <source>
        <dbReference type="Proteomes" id="UP000823486"/>
    </source>
</evidence>
<comment type="similarity">
    <text evidence="1">Belongs to the NAD(P)-dependent epimerase/dehydratase family.</text>
</comment>
<dbReference type="GO" id="GO:0033705">
    <property type="term" value="F:GDP-4-dehydro-6-deoxy-D-mannose reductase activity"/>
    <property type="evidence" value="ECO:0007669"/>
    <property type="project" value="UniProtKB-EC"/>
</dbReference>
<protein>
    <submittedName>
        <fullName evidence="3">GDP-4-dehydro-6-deoxy-D-mannose reductase</fullName>
        <ecNumber evidence="3">1.1.1.281</ecNumber>
    </submittedName>
</protein>
<evidence type="ECO:0000259" key="2">
    <source>
        <dbReference type="Pfam" id="PF01370"/>
    </source>
</evidence>
<keyword evidence="3" id="KW-0560">Oxidoreductase</keyword>
<dbReference type="Pfam" id="PF01370">
    <property type="entry name" value="Epimerase"/>
    <property type="match status" value="1"/>
</dbReference>
<keyword evidence="4" id="KW-1185">Reference proteome</keyword>
<evidence type="ECO:0000256" key="1">
    <source>
        <dbReference type="ARBA" id="ARBA00007637"/>
    </source>
</evidence>
<dbReference type="RefSeq" id="WP_204543497.1">
    <property type="nucleotide sequence ID" value="NZ_JAFBFI010000010.1"/>
</dbReference>
<dbReference type="InterPro" id="IPR036291">
    <property type="entry name" value="NAD(P)-bd_dom_sf"/>
</dbReference>
<dbReference type="EMBL" id="JAFBFI010000010">
    <property type="protein sequence ID" value="MBM7693015.1"/>
    <property type="molecule type" value="Genomic_DNA"/>
</dbReference>
<comment type="caution">
    <text evidence="3">The sequence shown here is derived from an EMBL/GenBank/DDBJ whole genome shotgun (WGS) entry which is preliminary data.</text>
</comment>